<dbReference type="PANTHER" id="PTHR47785:SF4">
    <property type="entry name" value="ZN(II)2CYS6 TRANSCRIPTION FACTOR (EUROFUNG)"/>
    <property type="match status" value="1"/>
</dbReference>
<evidence type="ECO:0000313" key="2">
    <source>
        <dbReference type="EMBL" id="KAK5108816.1"/>
    </source>
</evidence>
<feature type="compositionally biased region" description="Low complexity" evidence="1">
    <location>
        <begin position="284"/>
        <end position="296"/>
    </location>
</feature>
<evidence type="ECO:0000313" key="3">
    <source>
        <dbReference type="Proteomes" id="UP001310890"/>
    </source>
</evidence>
<name>A0AAN7TLQ7_9PEZI</name>
<dbReference type="Proteomes" id="UP001310890">
    <property type="component" value="Unassembled WGS sequence"/>
</dbReference>
<organism evidence="2 3">
    <name type="scientific">Meristemomyces frigidus</name>
    <dbReference type="NCBI Taxonomy" id="1508187"/>
    <lineage>
        <taxon>Eukaryota</taxon>
        <taxon>Fungi</taxon>
        <taxon>Dikarya</taxon>
        <taxon>Ascomycota</taxon>
        <taxon>Pezizomycotina</taxon>
        <taxon>Dothideomycetes</taxon>
        <taxon>Dothideomycetidae</taxon>
        <taxon>Mycosphaerellales</taxon>
        <taxon>Teratosphaeriaceae</taxon>
        <taxon>Meristemomyces</taxon>
    </lineage>
</organism>
<feature type="region of interest" description="Disordered" evidence="1">
    <location>
        <begin position="112"/>
        <end position="146"/>
    </location>
</feature>
<feature type="region of interest" description="Disordered" evidence="1">
    <location>
        <begin position="277"/>
        <end position="296"/>
    </location>
</feature>
<feature type="compositionally biased region" description="Basic and acidic residues" evidence="1">
    <location>
        <begin position="202"/>
        <end position="211"/>
    </location>
</feature>
<protein>
    <recommendedName>
        <fullName evidence="4">Transcription factor domain-containing protein</fullName>
    </recommendedName>
</protein>
<dbReference type="InterPro" id="IPR053181">
    <property type="entry name" value="EcdB-like_regulator"/>
</dbReference>
<sequence length="755" mass="84383">MDKLMHYMQTHAAGLQHMTVQIGAISSRLQHVEEVCKSLSSHTEQEVATEVILKPQLDLDDHRTAPHHLMRHWPSIHPILQAANVQCSDNYVRELEDRPILSFYTAGEAYDQDTVSNGRSDSPSSLDDAVGSSPIMPRATSTGLPDWSDVAPDGTLKLDVATINALVDSYVKHIHIMHPFLNIRRLRAVVAEFAKARNTRKRSNEDAEAGRTDTSGKQGVARPSKRRRDHVIYEGPRPESAELDVSFQQHAVERTAQIAVVYLVLALGKICLHRSRVATPEQRSTTPPSTASSFASADSSYSQAVSRRGSVQFAATTGLSKRKLASGSTECLQPNRLSCWDPQTKTTTMSTSANVYRVPGLAYYARAAEILGEHSDGNDLIHAQMFLLAGLYKGQLARVGESMSWITKASRVAMILLERFKLYTNYWTENGDVRKQLAKGQARITDRQVNLIVLVSWSCLQLESDILADLPYPSSGIQSAENFLLMPHSGREADSEADEQFPDHEHWEDYDNTMIYYTAQLFLRRKLNQVHREMYGSGCLHQPLDHVRDMLGSYESLLYSWRESLPVGYKWDDRDPPATCKLAARLRAKYYGARYLVNRPYLDYALHIMPGVQSGRTVREIAKDVHGAPRHAADIHIFEAIWQMPEAEILQACKRCIEAAMQSTTALDGVPEDEMIVTNIHGTAHAQFGNMLVLAAAYYSKHLNSLVPATRFKTLLERTIAFTGKAAGFSPTCKVDSEILEDLHWTLFGVSGHLS</sequence>
<accession>A0AAN7TLQ7</accession>
<gene>
    <name evidence="2" type="ORF">LTR62_007790</name>
</gene>
<evidence type="ECO:0008006" key="4">
    <source>
        <dbReference type="Google" id="ProtNLM"/>
    </source>
</evidence>
<dbReference type="PANTHER" id="PTHR47785">
    <property type="entry name" value="ZN(II)2CYS6 TRANSCRIPTION FACTOR (EUROFUNG)-RELATED-RELATED"/>
    <property type="match status" value="1"/>
</dbReference>
<comment type="caution">
    <text evidence="2">The sequence shown here is derived from an EMBL/GenBank/DDBJ whole genome shotgun (WGS) entry which is preliminary data.</text>
</comment>
<feature type="compositionally biased region" description="Polar residues" evidence="1">
    <location>
        <begin position="113"/>
        <end position="125"/>
    </location>
</feature>
<evidence type="ECO:0000256" key="1">
    <source>
        <dbReference type="SAM" id="MobiDB-lite"/>
    </source>
</evidence>
<reference evidence="2" key="1">
    <citation type="submission" date="2023-08" db="EMBL/GenBank/DDBJ databases">
        <title>Black Yeasts Isolated from many extreme environments.</title>
        <authorList>
            <person name="Coleine C."/>
            <person name="Stajich J.E."/>
            <person name="Selbmann L."/>
        </authorList>
    </citation>
    <scope>NUCLEOTIDE SEQUENCE</scope>
    <source>
        <strain evidence="2">CCFEE 5401</strain>
    </source>
</reference>
<dbReference type="CDD" id="cd12148">
    <property type="entry name" value="fungal_TF_MHR"/>
    <property type="match status" value="1"/>
</dbReference>
<proteinExistence type="predicted"/>
<feature type="region of interest" description="Disordered" evidence="1">
    <location>
        <begin position="197"/>
        <end position="235"/>
    </location>
</feature>
<dbReference type="EMBL" id="JAVRRL010000077">
    <property type="protein sequence ID" value="KAK5108816.1"/>
    <property type="molecule type" value="Genomic_DNA"/>
</dbReference>
<dbReference type="AlphaFoldDB" id="A0AAN7TLQ7"/>